<evidence type="ECO:0000313" key="1">
    <source>
        <dbReference type="EMBL" id="ORC34581.1"/>
    </source>
</evidence>
<dbReference type="EMBL" id="MWQY01000012">
    <property type="protein sequence ID" value="ORC34581.1"/>
    <property type="molecule type" value="Genomic_DNA"/>
</dbReference>
<accession>A0A1Y1RXN8</accession>
<evidence type="ECO:0000313" key="2">
    <source>
        <dbReference type="Proteomes" id="UP000192343"/>
    </source>
</evidence>
<protein>
    <recommendedName>
        <fullName evidence="3">DUF3795 domain-containing protein</fullName>
    </recommendedName>
</protein>
<reference evidence="1 2" key="1">
    <citation type="submission" date="2017-03" db="EMBL/GenBank/DDBJ databases">
        <title>Draft Genome sequence of Marispirochaeta sp. strain JC444.</title>
        <authorList>
            <person name="Shivani Y."/>
            <person name="Subhash Y."/>
            <person name="Sasikala C."/>
            <person name="Ramana C."/>
        </authorList>
    </citation>
    <scope>NUCLEOTIDE SEQUENCE [LARGE SCALE GENOMIC DNA]</scope>
    <source>
        <strain evidence="1 2">JC444</strain>
    </source>
</reference>
<organism evidence="1 2">
    <name type="scientific">Marispirochaeta aestuarii</name>
    <dbReference type="NCBI Taxonomy" id="1963862"/>
    <lineage>
        <taxon>Bacteria</taxon>
        <taxon>Pseudomonadati</taxon>
        <taxon>Spirochaetota</taxon>
        <taxon>Spirochaetia</taxon>
        <taxon>Spirochaetales</taxon>
        <taxon>Spirochaetaceae</taxon>
        <taxon>Marispirochaeta</taxon>
    </lineage>
</organism>
<proteinExistence type="predicted"/>
<keyword evidence="2" id="KW-1185">Reference proteome</keyword>
<dbReference type="AlphaFoldDB" id="A0A1Y1RXN8"/>
<dbReference type="RefSeq" id="WP_083050986.1">
    <property type="nucleotide sequence ID" value="NZ_MWQY01000012.1"/>
</dbReference>
<name>A0A1Y1RXN8_9SPIO</name>
<comment type="caution">
    <text evidence="1">The sequence shown here is derived from an EMBL/GenBank/DDBJ whole genome shotgun (WGS) entry which is preliminary data.</text>
</comment>
<sequence>MNPNRYAGCCGAYCKTCKPFLEGVCKGCKIGFDTGERDINKAKCKIKLCCFRDKGKDTCADCSELESCNIIGEWYSKNGYKYRKYKEAVYYIKKNGYEKFFEIADNWKNAYGKFQ</sequence>
<evidence type="ECO:0008006" key="3">
    <source>
        <dbReference type="Google" id="ProtNLM"/>
    </source>
</evidence>
<gene>
    <name evidence="1" type="ORF">B4O97_11535</name>
</gene>
<dbReference type="OrthoDB" id="9778466at2"/>
<dbReference type="Proteomes" id="UP000192343">
    <property type="component" value="Unassembled WGS sequence"/>
</dbReference>